<dbReference type="AlphaFoldDB" id="A0A0P9EZT1"/>
<comment type="caution">
    <text evidence="4">The sequence shown here is derived from an EMBL/GenBank/DDBJ whole genome shotgun (WGS) entry which is preliminary data.</text>
</comment>
<evidence type="ECO:0000256" key="2">
    <source>
        <dbReference type="SAM" id="MobiDB-lite"/>
    </source>
</evidence>
<evidence type="ECO:0000256" key="1">
    <source>
        <dbReference type="ARBA" id="ARBA00022612"/>
    </source>
</evidence>
<name>A0A0P9EZT1_9CHLR</name>
<reference evidence="4 5" key="1">
    <citation type="submission" date="2015-09" db="EMBL/GenBank/DDBJ databases">
        <title>Draft genome sequence of Kouleothrix aurantiaca JCM 19913.</title>
        <authorList>
            <person name="Hemp J."/>
        </authorList>
    </citation>
    <scope>NUCLEOTIDE SEQUENCE [LARGE SCALE GENOMIC DNA]</scope>
    <source>
        <strain evidence="4 5">COM-B</strain>
    </source>
</reference>
<dbReference type="Pfam" id="PF17289">
    <property type="entry name" value="Terminase_6C"/>
    <property type="match status" value="1"/>
</dbReference>
<keyword evidence="1" id="KW-1188">Viral release from host cell</keyword>
<feature type="region of interest" description="Disordered" evidence="2">
    <location>
        <begin position="111"/>
        <end position="147"/>
    </location>
</feature>
<feature type="domain" description="Terminase large subunit gp17-like C-terminal" evidence="3">
    <location>
        <begin position="5"/>
        <end position="97"/>
    </location>
</feature>
<evidence type="ECO:0000313" key="4">
    <source>
        <dbReference type="EMBL" id="KPV49595.1"/>
    </source>
</evidence>
<proteinExistence type="predicted"/>
<accession>A0A0P9EZT1</accession>
<keyword evidence="5" id="KW-1185">Reference proteome</keyword>
<organism evidence="4 5">
    <name type="scientific">Kouleothrix aurantiaca</name>
    <dbReference type="NCBI Taxonomy" id="186479"/>
    <lineage>
        <taxon>Bacteria</taxon>
        <taxon>Bacillati</taxon>
        <taxon>Chloroflexota</taxon>
        <taxon>Chloroflexia</taxon>
        <taxon>Chloroflexales</taxon>
        <taxon>Roseiflexineae</taxon>
        <taxon>Roseiflexaceae</taxon>
        <taxon>Kouleothrix</taxon>
    </lineage>
</organism>
<dbReference type="EMBL" id="LJCR01001868">
    <property type="protein sequence ID" value="KPV49595.1"/>
    <property type="molecule type" value="Genomic_DNA"/>
</dbReference>
<dbReference type="Proteomes" id="UP000050509">
    <property type="component" value="Unassembled WGS sequence"/>
</dbReference>
<gene>
    <name evidence="4" type="ORF">SE17_31720</name>
</gene>
<sequence length="147" mass="15990">DLLRAVQDQAAKWGPRMILVEDAASGIAMQQMLRRETRLPVVPVPAFRGGKLSHAQANSPLIEGGRVRFGPGAYLTEFEHELLGFPTATHDDQVDAFNILLTRIFSAVLKRATSTDGSGRPDRSAPPPTPAPPQTATLQRAKKSRQL</sequence>
<dbReference type="InterPro" id="IPR035421">
    <property type="entry name" value="Terminase_6C"/>
</dbReference>
<evidence type="ECO:0000259" key="3">
    <source>
        <dbReference type="Pfam" id="PF17289"/>
    </source>
</evidence>
<evidence type="ECO:0000313" key="5">
    <source>
        <dbReference type="Proteomes" id="UP000050509"/>
    </source>
</evidence>
<feature type="compositionally biased region" description="Pro residues" evidence="2">
    <location>
        <begin position="124"/>
        <end position="133"/>
    </location>
</feature>
<feature type="non-terminal residue" evidence="4">
    <location>
        <position position="1"/>
    </location>
</feature>
<protein>
    <recommendedName>
        <fullName evidence="3">Terminase large subunit gp17-like C-terminal domain-containing protein</fullName>
    </recommendedName>
</protein>